<keyword evidence="1" id="KW-0547">Nucleotide-binding</keyword>
<evidence type="ECO:0000256" key="2">
    <source>
        <dbReference type="ARBA" id="ARBA00022840"/>
    </source>
</evidence>
<proteinExistence type="predicted"/>
<dbReference type="InterPro" id="IPR013126">
    <property type="entry name" value="Hsp_70_fam"/>
</dbReference>
<dbReference type="SUPFAM" id="SSF53067">
    <property type="entry name" value="Actin-like ATPase domain"/>
    <property type="match status" value="2"/>
</dbReference>
<gene>
    <name evidence="3" type="ORF">V5E97_03985</name>
</gene>
<dbReference type="Gene3D" id="3.90.640.10">
    <property type="entry name" value="Actin, Chain A, domain 4"/>
    <property type="match status" value="1"/>
</dbReference>
<name>A0AAU7CJ61_9BACT</name>
<evidence type="ECO:0000313" key="3">
    <source>
        <dbReference type="EMBL" id="XBH05190.1"/>
    </source>
</evidence>
<evidence type="ECO:0000256" key="1">
    <source>
        <dbReference type="ARBA" id="ARBA00022741"/>
    </source>
</evidence>
<organism evidence="3">
    <name type="scientific">Singulisphaera sp. Ch08</name>
    <dbReference type="NCBI Taxonomy" id="3120278"/>
    <lineage>
        <taxon>Bacteria</taxon>
        <taxon>Pseudomonadati</taxon>
        <taxon>Planctomycetota</taxon>
        <taxon>Planctomycetia</taxon>
        <taxon>Isosphaerales</taxon>
        <taxon>Isosphaeraceae</taxon>
        <taxon>Singulisphaera</taxon>
    </lineage>
</organism>
<dbReference type="AlphaFoldDB" id="A0AAU7CJ61"/>
<dbReference type="Pfam" id="PF00012">
    <property type="entry name" value="HSP70"/>
    <property type="match status" value="1"/>
</dbReference>
<dbReference type="InterPro" id="IPR043129">
    <property type="entry name" value="ATPase_NBD"/>
</dbReference>
<accession>A0AAU7CJ61</accession>
<sequence>MPNAFGIDFGTTNTRVAYCDGEQVKMVPFHSREHGNTYQIPTAIAYHRGTPVATGFEALMPPRGSLFPEPLKWILGQEEPVEADGESRDRVDIVADFLLRLRERVADSLPNAPLERAAVTIPVHYPPRAREQLDRAFRKAGIEVSHFFFEPIAAIYAGLIGEPASGVTAVFDWGGGSLDIATVQIRDGIALTRQIDGWHRGGSHFDRLVAQQTVNDFLARNPSIEGFPTDTILDRMKVGRDLRLRVEAAKIQLSRHPEASVTFLTFLQGANINYRLRRDEFDELIAPDVRSAIARLERALRASGVTHTTLARLFLSGGTCNIPAIKNRLATDIAGHKLVGSLRLPARMKDSHALGGLDDIGNATAVGAALLAVHGSEPVFASAIGVRLSGEQESFHPIFREGERLDFRPKMERFFVTDARAGVARLLVCDQDDPVIQPSGRLLRVITVPIETDENWIEARFTLDRHLALKVDAAGQQNIKRDTFGRISSWPSEPAWVQSLNLGFRIPDFTIERVLTR</sequence>
<dbReference type="GO" id="GO:0005524">
    <property type="term" value="F:ATP binding"/>
    <property type="evidence" value="ECO:0007669"/>
    <property type="project" value="UniProtKB-KW"/>
</dbReference>
<keyword evidence="2" id="KW-0067">ATP-binding</keyword>
<dbReference type="GO" id="GO:0140662">
    <property type="term" value="F:ATP-dependent protein folding chaperone"/>
    <property type="evidence" value="ECO:0007669"/>
    <property type="project" value="InterPro"/>
</dbReference>
<dbReference type="RefSeq" id="WP_406697997.1">
    <property type="nucleotide sequence ID" value="NZ_CP155447.1"/>
</dbReference>
<protein>
    <submittedName>
        <fullName evidence="3">Hsp70 family protein</fullName>
    </submittedName>
</protein>
<dbReference type="PANTHER" id="PTHR42749">
    <property type="entry name" value="CELL SHAPE-DETERMINING PROTEIN MREB"/>
    <property type="match status" value="1"/>
</dbReference>
<dbReference type="EMBL" id="CP155447">
    <property type="protein sequence ID" value="XBH05190.1"/>
    <property type="molecule type" value="Genomic_DNA"/>
</dbReference>
<reference evidence="3" key="1">
    <citation type="submission" date="2024-05" db="EMBL/GenBank/DDBJ databases">
        <title>Planctomycetes of the genus Singulisphaera possess chitinolytic capabilities.</title>
        <authorList>
            <person name="Ivanova A."/>
        </authorList>
    </citation>
    <scope>NUCLEOTIDE SEQUENCE</scope>
    <source>
        <strain evidence="3">Ch08T</strain>
    </source>
</reference>
<dbReference type="Gene3D" id="3.30.420.40">
    <property type="match status" value="2"/>
</dbReference>
<dbReference type="PRINTS" id="PR00301">
    <property type="entry name" value="HEATSHOCK70"/>
</dbReference>
<dbReference type="PANTHER" id="PTHR42749:SF1">
    <property type="entry name" value="CELL SHAPE-DETERMINING PROTEIN MREB"/>
    <property type="match status" value="1"/>
</dbReference>